<dbReference type="InterPro" id="IPR036429">
    <property type="entry name" value="SpoA-like_sf"/>
</dbReference>
<accession>A0A4V6PP52</accession>
<feature type="domain" description="Flagellar motor switch protein FliN-like C-terminal" evidence="9">
    <location>
        <begin position="26"/>
        <end position="98"/>
    </location>
</feature>
<evidence type="ECO:0000256" key="8">
    <source>
        <dbReference type="SAM" id="MobiDB-lite"/>
    </source>
</evidence>
<dbReference type="GO" id="GO:0006935">
    <property type="term" value="P:chemotaxis"/>
    <property type="evidence" value="ECO:0007669"/>
    <property type="project" value="UniProtKB-KW"/>
</dbReference>
<keyword evidence="11" id="KW-1185">Reference proteome</keyword>
<comment type="subcellular location">
    <subcellularLocation>
        <location evidence="1">Cell membrane</location>
        <topology evidence="1">Peripheral membrane protein</topology>
        <orientation evidence="1">Cytoplasmic side</orientation>
    </subcellularLocation>
</comment>
<comment type="similarity">
    <text evidence="2">Belongs to the FliN/MopA/SpaO family.</text>
</comment>
<evidence type="ECO:0000256" key="6">
    <source>
        <dbReference type="ARBA" id="ARBA00022779"/>
    </source>
</evidence>
<proteinExistence type="inferred from homology"/>
<dbReference type="AlphaFoldDB" id="A0A4V6PP52"/>
<dbReference type="InterPro" id="IPR001543">
    <property type="entry name" value="FliN-like_C"/>
</dbReference>
<protein>
    <recommendedName>
        <fullName evidence="3">Flagellar motor switch protein FliN</fullName>
    </recommendedName>
</protein>
<evidence type="ECO:0000256" key="3">
    <source>
        <dbReference type="ARBA" id="ARBA00021897"/>
    </source>
</evidence>
<dbReference type="PRINTS" id="PR00956">
    <property type="entry name" value="FLGMOTORFLIN"/>
</dbReference>
<evidence type="ECO:0000256" key="4">
    <source>
        <dbReference type="ARBA" id="ARBA00022475"/>
    </source>
</evidence>
<evidence type="ECO:0000259" key="9">
    <source>
        <dbReference type="Pfam" id="PF01052"/>
    </source>
</evidence>
<dbReference type="PANTHER" id="PTHR43484">
    <property type="match status" value="1"/>
</dbReference>
<dbReference type="InterPro" id="IPR051469">
    <property type="entry name" value="FliN/MopA/SpaO"/>
</dbReference>
<comment type="caution">
    <text evidence="10">The sequence shown here is derived from an EMBL/GenBank/DDBJ whole genome shotgun (WGS) entry which is preliminary data.</text>
</comment>
<evidence type="ECO:0000256" key="7">
    <source>
        <dbReference type="ARBA" id="ARBA00023136"/>
    </source>
</evidence>
<organism evidence="10 11">
    <name type="scientific">Palleronia sediminis</name>
    <dbReference type="NCBI Taxonomy" id="2547833"/>
    <lineage>
        <taxon>Bacteria</taxon>
        <taxon>Pseudomonadati</taxon>
        <taxon>Pseudomonadota</taxon>
        <taxon>Alphaproteobacteria</taxon>
        <taxon>Rhodobacterales</taxon>
        <taxon>Roseobacteraceae</taxon>
        <taxon>Palleronia</taxon>
    </lineage>
</organism>
<evidence type="ECO:0000313" key="10">
    <source>
        <dbReference type="EMBL" id="TDL78239.1"/>
    </source>
</evidence>
<dbReference type="GO" id="GO:0071973">
    <property type="term" value="P:bacterial-type flagellum-dependent cell motility"/>
    <property type="evidence" value="ECO:0007669"/>
    <property type="project" value="InterPro"/>
</dbReference>
<evidence type="ECO:0000256" key="5">
    <source>
        <dbReference type="ARBA" id="ARBA00022500"/>
    </source>
</evidence>
<dbReference type="GO" id="GO:0009425">
    <property type="term" value="C:bacterial-type flagellum basal body"/>
    <property type="evidence" value="ECO:0007669"/>
    <property type="project" value="InterPro"/>
</dbReference>
<feature type="region of interest" description="Disordered" evidence="8">
    <location>
        <begin position="1"/>
        <end position="24"/>
    </location>
</feature>
<gene>
    <name evidence="10" type="ORF">E2L08_12155</name>
</gene>
<dbReference type="RefSeq" id="WP_133397363.1">
    <property type="nucleotide sequence ID" value="NZ_SNAA01000013.1"/>
</dbReference>
<evidence type="ECO:0000256" key="1">
    <source>
        <dbReference type="ARBA" id="ARBA00004413"/>
    </source>
</evidence>
<dbReference type="GO" id="GO:0003774">
    <property type="term" value="F:cytoskeletal motor activity"/>
    <property type="evidence" value="ECO:0007669"/>
    <property type="project" value="InterPro"/>
</dbReference>
<keyword evidence="10" id="KW-0966">Cell projection</keyword>
<dbReference type="EMBL" id="SNAA01000013">
    <property type="protein sequence ID" value="TDL78239.1"/>
    <property type="molecule type" value="Genomic_DNA"/>
</dbReference>
<keyword evidence="10" id="KW-0969">Cilium</keyword>
<keyword evidence="4" id="KW-1003">Cell membrane</keyword>
<evidence type="ECO:0000256" key="2">
    <source>
        <dbReference type="ARBA" id="ARBA00009226"/>
    </source>
</evidence>
<keyword evidence="5" id="KW-0145">Chemotaxis</keyword>
<dbReference type="OrthoDB" id="9790303at2"/>
<keyword evidence="6" id="KW-0283">Flagellar rotation</keyword>
<dbReference type="Proteomes" id="UP000295701">
    <property type="component" value="Unassembled WGS sequence"/>
</dbReference>
<keyword evidence="7" id="KW-0472">Membrane</keyword>
<sequence>MDDTHHTPPDAPKTAPDASKHATPFSRVPVEIVVSVGKARPKLSELLKMGRDAVLPLDTKVEDPVELYVGDRLIARGELEEIEGEGPGQLAVRLTEIADLEPGL</sequence>
<dbReference type="Pfam" id="PF01052">
    <property type="entry name" value="FliMN_C"/>
    <property type="match status" value="1"/>
</dbReference>
<dbReference type="PANTHER" id="PTHR43484:SF1">
    <property type="entry name" value="FLAGELLAR MOTOR SWITCH PROTEIN FLIN"/>
    <property type="match status" value="1"/>
</dbReference>
<evidence type="ECO:0000313" key="11">
    <source>
        <dbReference type="Proteomes" id="UP000295701"/>
    </source>
</evidence>
<name>A0A4V6PP52_9RHOB</name>
<dbReference type="GO" id="GO:0005886">
    <property type="term" value="C:plasma membrane"/>
    <property type="evidence" value="ECO:0007669"/>
    <property type="project" value="UniProtKB-SubCell"/>
</dbReference>
<dbReference type="Gene3D" id="2.30.330.10">
    <property type="entry name" value="SpoA-like"/>
    <property type="match status" value="1"/>
</dbReference>
<keyword evidence="10" id="KW-0282">Flagellum</keyword>
<dbReference type="InterPro" id="IPR001172">
    <property type="entry name" value="FliN_T3SS_HrcQb"/>
</dbReference>
<dbReference type="SUPFAM" id="SSF101801">
    <property type="entry name" value="Surface presentation of antigens (SPOA)"/>
    <property type="match status" value="1"/>
</dbReference>
<reference evidence="10 11" key="1">
    <citation type="submission" date="2019-03" db="EMBL/GenBank/DDBJ databases">
        <title>Primorskyibacter sp. SS33 isolated from sediments.</title>
        <authorList>
            <person name="Xunke S."/>
        </authorList>
    </citation>
    <scope>NUCLEOTIDE SEQUENCE [LARGE SCALE GENOMIC DNA]</scope>
    <source>
        <strain evidence="10 11">SS33</strain>
    </source>
</reference>